<dbReference type="SUPFAM" id="SSF52172">
    <property type="entry name" value="CheY-like"/>
    <property type="match status" value="2"/>
</dbReference>
<dbReference type="InterPro" id="IPR003018">
    <property type="entry name" value="GAF"/>
</dbReference>
<keyword evidence="13" id="KW-0472">Membrane</keyword>
<dbReference type="InterPro" id="IPR000700">
    <property type="entry name" value="PAS-assoc_C"/>
</dbReference>
<dbReference type="CDD" id="cd00088">
    <property type="entry name" value="HPT"/>
    <property type="match status" value="1"/>
</dbReference>
<dbReference type="CDD" id="cd17546">
    <property type="entry name" value="REC_hyHK_CKI1_RcsC-like"/>
    <property type="match status" value="2"/>
</dbReference>
<evidence type="ECO:0000259" key="18">
    <source>
        <dbReference type="PROSITE" id="PS50110"/>
    </source>
</evidence>
<evidence type="ECO:0000256" key="16">
    <source>
        <dbReference type="SAM" id="Coils"/>
    </source>
</evidence>
<dbReference type="SUPFAM" id="SSF47226">
    <property type="entry name" value="Histidine-containing phosphotransfer domain, HPT domain"/>
    <property type="match status" value="1"/>
</dbReference>
<dbReference type="SUPFAM" id="SSF47384">
    <property type="entry name" value="Homodimeric domain of signal transducing histidine kinase"/>
    <property type="match status" value="1"/>
</dbReference>
<keyword evidence="9" id="KW-0418">Kinase</keyword>
<dbReference type="InterPro" id="IPR005467">
    <property type="entry name" value="His_kinase_dom"/>
</dbReference>
<evidence type="ECO:0000259" key="17">
    <source>
        <dbReference type="PROSITE" id="PS50109"/>
    </source>
</evidence>
<evidence type="ECO:0000256" key="1">
    <source>
        <dbReference type="ARBA" id="ARBA00000085"/>
    </source>
</evidence>
<comment type="catalytic activity">
    <reaction evidence="1">
        <text>ATP + protein L-histidine = ADP + protein N-phospho-L-histidine.</text>
        <dbReference type="EC" id="2.7.13.3"/>
    </reaction>
</comment>
<evidence type="ECO:0000313" key="23">
    <source>
        <dbReference type="Proteomes" id="UP001597116"/>
    </source>
</evidence>
<evidence type="ECO:0000256" key="9">
    <source>
        <dbReference type="ARBA" id="ARBA00022777"/>
    </source>
</evidence>
<dbReference type="Gene3D" id="3.30.450.40">
    <property type="match status" value="1"/>
</dbReference>
<keyword evidence="5 15" id="KW-0597">Phosphoprotein</keyword>
<dbReference type="InterPro" id="IPR011006">
    <property type="entry name" value="CheY-like_superfamily"/>
</dbReference>
<dbReference type="InterPro" id="IPR008207">
    <property type="entry name" value="Sig_transdc_His_kin_Hpt_dom"/>
</dbReference>
<dbReference type="PROSITE" id="PS50894">
    <property type="entry name" value="HPT"/>
    <property type="match status" value="1"/>
</dbReference>
<dbReference type="Gene3D" id="1.20.120.160">
    <property type="entry name" value="HPT domain"/>
    <property type="match status" value="1"/>
</dbReference>
<keyword evidence="11" id="KW-1133">Transmembrane helix</keyword>
<dbReference type="Pfam" id="PF01590">
    <property type="entry name" value="GAF"/>
    <property type="match status" value="1"/>
</dbReference>
<organism evidence="22 23">
    <name type="scientific">Larkinella insperata</name>
    <dbReference type="NCBI Taxonomy" id="332158"/>
    <lineage>
        <taxon>Bacteria</taxon>
        <taxon>Pseudomonadati</taxon>
        <taxon>Bacteroidota</taxon>
        <taxon>Cytophagia</taxon>
        <taxon>Cytophagales</taxon>
        <taxon>Spirosomataceae</taxon>
        <taxon>Larkinella</taxon>
    </lineage>
</organism>
<feature type="modified residue" description="Phosphohistidine" evidence="14">
    <location>
        <position position="1247"/>
    </location>
</feature>
<dbReference type="NCBIfam" id="TIGR00229">
    <property type="entry name" value="sensory_box"/>
    <property type="match status" value="2"/>
</dbReference>
<protein>
    <recommendedName>
        <fullName evidence="3">histidine kinase</fullName>
        <ecNumber evidence="3">2.7.13.3</ecNumber>
    </recommendedName>
</protein>
<reference evidence="23" key="1">
    <citation type="journal article" date="2019" name="Int. J. Syst. Evol. Microbiol.">
        <title>The Global Catalogue of Microorganisms (GCM) 10K type strain sequencing project: providing services to taxonomists for standard genome sequencing and annotation.</title>
        <authorList>
            <consortium name="The Broad Institute Genomics Platform"/>
            <consortium name="The Broad Institute Genome Sequencing Center for Infectious Disease"/>
            <person name="Wu L."/>
            <person name="Ma J."/>
        </authorList>
    </citation>
    <scope>NUCLEOTIDE SEQUENCE [LARGE SCALE GENOMIC DNA]</scope>
    <source>
        <strain evidence="23">CCUG 55608</strain>
    </source>
</reference>
<evidence type="ECO:0000256" key="8">
    <source>
        <dbReference type="ARBA" id="ARBA00022741"/>
    </source>
</evidence>
<dbReference type="SMART" id="SM00448">
    <property type="entry name" value="REC"/>
    <property type="match status" value="2"/>
</dbReference>
<dbReference type="CDD" id="cd00130">
    <property type="entry name" value="PAS"/>
    <property type="match status" value="2"/>
</dbReference>
<keyword evidence="4" id="KW-1003">Cell membrane</keyword>
<feature type="coiled-coil region" evidence="16">
    <location>
        <begin position="1202"/>
        <end position="1229"/>
    </location>
</feature>
<proteinExistence type="predicted"/>
<dbReference type="Pfam" id="PF00512">
    <property type="entry name" value="HisKA"/>
    <property type="match status" value="1"/>
</dbReference>
<evidence type="ECO:0000256" key="2">
    <source>
        <dbReference type="ARBA" id="ARBA00004651"/>
    </source>
</evidence>
<keyword evidence="10" id="KW-0067">ATP-binding</keyword>
<gene>
    <name evidence="22" type="ORF">ACFQ4C_12945</name>
</gene>
<evidence type="ECO:0000256" key="4">
    <source>
        <dbReference type="ARBA" id="ARBA00022475"/>
    </source>
</evidence>
<evidence type="ECO:0000259" key="20">
    <source>
        <dbReference type="PROSITE" id="PS50113"/>
    </source>
</evidence>
<evidence type="ECO:0000256" key="11">
    <source>
        <dbReference type="ARBA" id="ARBA00022989"/>
    </source>
</evidence>
<dbReference type="EC" id="2.7.13.3" evidence="3"/>
<dbReference type="InterPro" id="IPR001610">
    <property type="entry name" value="PAC"/>
</dbReference>
<evidence type="ECO:0000256" key="15">
    <source>
        <dbReference type="PROSITE-ProRule" id="PRU00169"/>
    </source>
</evidence>
<evidence type="ECO:0000256" key="14">
    <source>
        <dbReference type="PROSITE-ProRule" id="PRU00110"/>
    </source>
</evidence>
<dbReference type="Pfam" id="PF00072">
    <property type="entry name" value="Response_reg"/>
    <property type="match status" value="2"/>
</dbReference>
<dbReference type="PANTHER" id="PTHR45339">
    <property type="entry name" value="HYBRID SIGNAL TRANSDUCTION HISTIDINE KINASE J"/>
    <property type="match status" value="1"/>
</dbReference>
<dbReference type="InterPro" id="IPR036890">
    <property type="entry name" value="HATPase_C_sf"/>
</dbReference>
<dbReference type="Pfam" id="PF08448">
    <property type="entry name" value="PAS_4"/>
    <property type="match status" value="2"/>
</dbReference>
<feature type="domain" description="Histidine kinase" evidence="17">
    <location>
        <begin position="677"/>
        <end position="899"/>
    </location>
</feature>
<dbReference type="PROSITE" id="PS50109">
    <property type="entry name" value="HIS_KIN"/>
    <property type="match status" value="1"/>
</dbReference>
<dbReference type="InterPro" id="IPR003594">
    <property type="entry name" value="HATPase_dom"/>
</dbReference>
<dbReference type="InterPro" id="IPR036641">
    <property type="entry name" value="HPT_dom_sf"/>
</dbReference>
<dbReference type="Proteomes" id="UP001597116">
    <property type="component" value="Unassembled WGS sequence"/>
</dbReference>
<sequence length="1306" mass="147932">MPFPPNETERLRALHRYQILDTLPEQDFDHLTQLASMICQTPISLVSLLDQQRQWFKSRVGIDVSETSRDLAFCNYTILDDTILEVEDTTQDRRFQENPFVTEAPHLRFYAGFPLIDADGYALGALCVMDHTPRKLTPDQQKALQMLGEMATKLIVEHRQKQELHYLENLFAMSADLICIVSADGFFQRLNPAFHNVLGWTNSDVLQTSFLALVHPDDREPTRQELNRLALGEPTVTFAHRIQCQDGDYRHIQWVISPEPGAGSRFAIGRDVTEEKRNEVRLFHSENRFRSFFENSQGCMSIHDLAGTLLNINKAGAQALGYEPQELIGRSLRSIVPPVQQTELESYLKSIPQTGKASGHVHVLHRGGSIRTYLFNNILETDSNGSTYVISNAIDITDRHQLEADLKWTKQMLEQTNEVARIGTWDVDLLQNTVYWSPVTKAIHELPSDYVPNLKEAINFFKGVHQDQIQECLNRAVQHGETYDIELQIVTATGRPIWVRAIGTPEFEEGVCRRLYGTFQDINEKKIAEQTLLNEKSRLAAFVEHAPAAVAMFDREMQYIAVSRRWMEDYRLPGSVLGMSHYDVFPNTTEKWKATYARCVQGAVESNAEEWGKPYGWEQEQCLRWEVRPWYQYDGTIGGIMMFTQDITEASLQKQELKKAKQLAEQASIAKSEFLANMSHEIRTPLNGVIGFTDLVLKTSLNETQLQYLTLVNQSANALLNIINDILDFSKIEAGKLELAIEKADLYEMCGQSADIITYQAQQKGLEMLLNLPANLPRFIQVDSVRLKQVLVNLLSNAVKFTEEGEIELKVSPLSDLAQRSILYRFEVRDTGIGIKPEMQARIFEAFSQEDISTTKKYGGTGLGLTISNKLLGMMGSRLELSSAPGQGSRFFFDIWLESEVGDPLPGRDLSLIKKVLIVDDNENNRLILRQMFGLKSIQVEEAHNGFEALQKLGQHDDYDVILMDYHMPYMDGLETVEKMRAHFPSFPKNQSVILLHSSSDDHRIIKACESLAISQRLLKPVKMTELYQAVSSLTHTHPHKDTVVADEPFPLQTAAVNVLLVEDNKVNQLLAKTIVTRIAPNSILRIANNGLEAIEAYAQERPDLILMDIQMPVMNGYEATQRIRQLESEGHVPIIALTATTVKEEMERCRAVGMDDVITKPIIEQTLFGIFHKWLSPAEDVTPASSLPVDPADHFDFQVLKMLTEDDLDFMRELIEALEMELTNSSSDLIQRTKEWDLNGLKAAGHKLKGMSLNAGMNHLGQLGHTLEILEITEPEAVHELVDRIQAEIELVFSLLTEVKKAQSC</sequence>
<dbReference type="SMART" id="SM00387">
    <property type="entry name" value="HATPase_c"/>
    <property type="match status" value="1"/>
</dbReference>
<feature type="domain" description="PAC" evidence="20">
    <location>
        <begin position="483"/>
        <end position="534"/>
    </location>
</feature>
<dbReference type="PROSITE" id="PS50113">
    <property type="entry name" value="PAC"/>
    <property type="match status" value="1"/>
</dbReference>
<evidence type="ECO:0000256" key="12">
    <source>
        <dbReference type="ARBA" id="ARBA00023012"/>
    </source>
</evidence>
<dbReference type="SMART" id="SM00388">
    <property type="entry name" value="HisKA"/>
    <property type="match status" value="1"/>
</dbReference>
<keyword evidence="8" id="KW-0547">Nucleotide-binding</keyword>
<keyword evidence="23" id="KW-1185">Reference proteome</keyword>
<dbReference type="InterPro" id="IPR029016">
    <property type="entry name" value="GAF-like_dom_sf"/>
</dbReference>
<dbReference type="InterPro" id="IPR013655">
    <property type="entry name" value="PAS_fold_3"/>
</dbReference>
<evidence type="ECO:0000256" key="3">
    <source>
        <dbReference type="ARBA" id="ARBA00012438"/>
    </source>
</evidence>
<name>A0ABW3Q9E6_9BACT</name>
<dbReference type="PRINTS" id="PR00344">
    <property type="entry name" value="BCTRLSENSOR"/>
</dbReference>
<evidence type="ECO:0000256" key="10">
    <source>
        <dbReference type="ARBA" id="ARBA00022840"/>
    </source>
</evidence>
<keyword evidence="7" id="KW-0812">Transmembrane</keyword>
<dbReference type="InterPro" id="IPR036097">
    <property type="entry name" value="HisK_dim/P_sf"/>
</dbReference>
<dbReference type="Gene3D" id="3.30.450.20">
    <property type="entry name" value="PAS domain"/>
    <property type="match status" value="4"/>
</dbReference>
<evidence type="ECO:0000313" key="22">
    <source>
        <dbReference type="EMBL" id="MFD1142027.1"/>
    </source>
</evidence>
<dbReference type="Gene3D" id="1.10.287.130">
    <property type="match status" value="1"/>
</dbReference>
<feature type="modified residue" description="4-aspartylphosphate" evidence="15">
    <location>
        <position position="965"/>
    </location>
</feature>
<dbReference type="RefSeq" id="WP_265992530.1">
    <property type="nucleotide sequence ID" value="NZ_CP110973.1"/>
</dbReference>
<dbReference type="Gene3D" id="3.40.50.2300">
    <property type="match status" value="2"/>
</dbReference>
<dbReference type="PANTHER" id="PTHR45339:SF1">
    <property type="entry name" value="HYBRID SIGNAL TRANSDUCTION HISTIDINE KINASE J"/>
    <property type="match status" value="1"/>
</dbReference>
<dbReference type="SMART" id="SM00091">
    <property type="entry name" value="PAS"/>
    <property type="match status" value="4"/>
</dbReference>
<dbReference type="Pfam" id="PF01627">
    <property type="entry name" value="Hpt"/>
    <property type="match status" value="1"/>
</dbReference>
<dbReference type="Pfam" id="PF02518">
    <property type="entry name" value="HATPase_c"/>
    <property type="match status" value="1"/>
</dbReference>
<feature type="domain" description="Response regulatory" evidence="18">
    <location>
        <begin position="915"/>
        <end position="1035"/>
    </location>
</feature>
<feature type="domain" description="PAS" evidence="19">
    <location>
        <begin position="163"/>
        <end position="233"/>
    </location>
</feature>
<dbReference type="SUPFAM" id="SSF55874">
    <property type="entry name" value="ATPase domain of HSP90 chaperone/DNA topoisomerase II/histidine kinase"/>
    <property type="match status" value="1"/>
</dbReference>
<keyword evidence="12" id="KW-0902">Two-component regulatory system</keyword>
<dbReference type="PROSITE" id="PS50110">
    <property type="entry name" value="RESPONSE_REGULATORY"/>
    <property type="match status" value="2"/>
</dbReference>
<dbReference type="SUPFAM" id="SSF55785">
    <property type="entry name" value="PYP-like sensor domain (PAS domain)"/>
    <property type="match status" value="4"/>
</dbReference>
<dbReference type="InterPro" id="IPR035965">
    <property type="entry name" value="PAS-like_dom_sf"/>
</dbReference>
<dbReference type="InterPro" id="IPR004358">
    <property type="entry name" value="Sig_transdc_His_kin-like_C"/>
</dbReference>
<keyword evidence="16" id="KW-0175">Coiled coil</keyword>
<dbReference type="CDD" id="cd00082">
    <property type="entry name" value="HisKA"/>
    <property type="match status" value="1"/>
</dbReference>
<evidence type="ECO:0000256" key="6">
    <source>
        <dbReference type="ARBA" id="ARBA00022679"/>
    </source>
</evidence>
<evidence type="ECO:0000256" key="7">
    <source>
        <dbReference type="ARBA" id="ARBA00022692"/>
    </source>
</evidence>
<dbReference type="InterPro" id="IPR003661">
    <property type="entry name" value="HisK_dim/P_dom"/>
</dbReference>
<evidence type="ECO:0000259" key="21">
    <source>
        <dbReference type="PROSITE" id="PS50894"/>
    </source>
</evidence>
<keyword evidence="6" id="KW-0808">Transferase</keyword>
<evidence type="ECO:0000256" key="13">
    <source>
        <dbReference type="ARBA" id="ARBA00023136"/>
    </source>
</evidence>
<feature type="domain" description="HPt" evidence="21">
    <location>
        <begin position="1208"/>
        <end position="1300"/>
    </location>
</feature>
<dbReference type="SUPFAM" id="SSF55781">
    <property type="entry name" value="GAF domain-like"/>
    <property type="match status" value="1"/>
</dbReference>
<comment type="caution">
    <text evidence="22">The sequence shown here is derived from an EMBL/GenBank/DDBJ whole genome shotgun (WGS) entry which is preliminary data.</text>
</comment>
<feature type="modified residue" description="4-aspartylphosphate" evidence="15">
    <location>
        <position position="1109"/>
    </location>
</feature>
<dbReference type="InterPro" id="IPR001789">
    <property type="entry name" value="Sig_transdc_resp-reg_receiver"/>
</dbReference>
<dbReference type="InterPro" id="IPR000014">
    <property type="entry name" value="PAS"/>
</dbReference>
<evidence type="ECO:0000259" key="19">
    <source>
        <dbReference type="PROSITE" id="PS50112"/>
    </source>
</evidence>
<dbReference type="Pfam" id="PF08447">
    <property type="entry name" value="PAS_3"/>
    <property type="match status" value="2"/>
</dbReference>
<dbReference type="CDD" id="cd16922">
    <property type="entry name" value="HATPase_EvgS-ArcB-TorS-like"/>
    <property type="match status" value="1"/>
</dbReference>
<feature type="domain" description="Response regulatory" evidence="18">
    <location>
        <begin position="1058"/>
        <end position="1176"/>
    </location>
</feature>
<dbReference type="InterPro" id="IPR013656">
    <property type="entry name" value="PAS_4"/>
</dbReference>
<dbReference type="SMART" id="SM00065">
    <property type="entry name" value="GAF"/>
    <property type="match status" value="1"/>
</dbReference>
<accession>A0ABW3Q9E6</accession>
<feature type="domain" description="PAS" evidence="19">
    <location>
        <begin position="285"/>
        <end position="355"/>
    </location>
</feature>
<evidence type="ECO:0000256" key="5">
    <source>
        <dbReference type="ARBA" id="ARBA00022553"/>
    </source>
</evidence>
<dbReference type="SMART" id="SM00086">
    <property type="entry name" value="PAC"/>
    <property type="match status" value="3"/>
</dbReference>
<dbReference type="PROSITE" id="PS50112">
    <property type="entry name" value="PAS"/>
    <property type="match status" value="2"/>
</dbReference>
<dbReference type="EMBL" id="JBHTLP010000008">
    <property type="protein sequence ID" value="MFD1142027.1"/>
    <property type="molecule type" value="Genomic_DNA"/>
</dbReference>
<comment type="subcellular location">
    <subcellularLocation>
        <location evidence="2">Cell membrane</location>
        <topology evidence="2">Multi-pass membrane protein</topology>
    </subcellularLocation>
</comment>
<dbReference type="Gene3D" id="3.30.565.10">
    <property type="entry name" value="Histidine kinase-like ATPase, C-terminal domain"/>
    <property type="match status" value="1"/>
</dbReference>